<feature type="domain" description="N-acetyltransferase" evidence="15">
    <location>
        <begin position="296"/>
        <end position="452"/>
    </location>
</feature>
<comment type="subcellular location">
    <subcellularLocation>
        <location evidence="1">Nucleus</location>
    </subcellularLocation>
</comment>
<dbReference type="PROSITE" id="PS51186">
    <property type="entry name" value="GNAT"/>
    <property type="match status" value="1"/>
</dbReference>
<accession>A0A4Y9Z913</accession>
<dbReference type="SMART" id="SM00297">
    <property type="entry name" value="BROMO"/>
    <property type="match status" value="1"/>
</dbReference>
<dbReference type="InterPro" id="IPR037800">
    <property type="entry name" value="GCN5"/>
</dbReference>
<keyword evidence="11" id="KW-0012">Acyltransferase</keyword>
<dbReference type="EMBL" id="SEOQ01000110">
    <property type="protein sequence ID" value="TFY70308.1"/>
    <property type="molecule type" value="Genomic_DNA"/>
</dbReference>
<evidence type="ECO:0000313" key="17">
    <source>
        <dbReference type="Proteomes" id="UP000298327"/>
    </source>
</evidence>
<keyword evidence="9" id="KW-0804">Transcription</keyword>
<evidence type="ECO:0000256" key="6">
    <source>
        <dbReference type="ARBA" id="ARBA00023015"/>
    </source>
</evidence>
<dbReference type="Pfam" id="PF00439">
    <property type="entry name" value="Bromodomain"/>
    <property type="match status" value="1"/>
</dbReference>
<evidence type="ECO:0000256" key="1">
    <source>
        <dbReference type="ARBA" id="ARBA00004123"/>
    </source>
</evidence>
<dbReference type="InterPro" id="IPR018359">
    <property type="entry name" value="Bromodomain_CS"/>
</dbReference>
<dbReference type="InterPro" id="IPR000182">
    <property type="entry name" value="GNAT_dom"/>
</dbReference>
<evidence type="ECO:0000256" key="7">
    <source>
        <dbReference type="ARBA" id="ARBA00023117"/>
    </source>
</evidence>
<keyword evidence="5" id="KW-0156">Chromatin regulator</keyword>
<dbReference type="PRINTS" id="PR00503">
    <property type="entry name" value="BROMODOMAIN"/>
</dbReference>
<feature type="compositionally biased region" description="Basic residues" evidence="13">
    <location>
        <begin position="202"/>
        <end position="211"/>
    </location>
</feature>
<evidence type="ECO:0000256" key="11">
    <source>
        <dbReference type="ARBA" id="ARBA00023315"/>
    </source>
</evidence>
<keyword evidence="7 12" id="KW-0103">Bromodomain</keyword>
<comment type="similarity">
    <text evidence="2">Belongs to the acetyltransferase family. GCN5 subfamily.</text>
</comment>
<organism evidence="16 17">
    <name type="scientific">Dentipellis fragilis</name>
    <dbReference type="NCBI Taxonomy" id="205917"/>
    <lineage>
        <taxon>Eukaryota</taxon>
        <taxon>Fungi</taxon>
        <taxon>Dikarya</taxon>
        <taxon>Basidiomycota</taxon>
        <taxon>Agaricomycotina</taxon>
        <taxon>Agaricomycetes</taxon>
        <taxon>Russulales</taxon>
        <taxon>Hericiaceae</taxon>
        <taxon>Dentipellis</taxon>
    </lineage>
</organism>
<evidence type="ECO:0000259" key="14">
    <source>
        <dbReference type="PROSITE" id="PS50014"/>
    </source>
</evidence>
<dbReference type="GO" id="GO:0000123">
    <property type="term" value="C:histone acetyltransferase complex"/>
    <property type="evidence" value="ECO:0007669"/>
    <property type="project" value="TreeGrafter"/>
</dbReference>
<keyword evidence="4" id="KW-0808">Transferase</keyword>
<dbReference type="GO" id="GO:0005634">
    <property type="term" value="C:nucleus"/>
    <property type="evidence" value="ECO:0007669"/>
    <property type="project" value="UniProtKB-SubCell"/>
</dbReference>
<gene>
    <name evidence="16" type="ORF">EVG20_g2708</name>
</gene>
<dbReference type="Proteomes" id="UP000298327">
    <property type="component" value="Unassembled WGS sequence"/>
</dbReference>
<evidence type="ECO:0000256" key="10">
    <source>
        <dbReference type="ARBA" id="ARBA00023242"/>
    </source>
</evidence>
<evidence type="ECO:0000256" key="13">
    <source>
        <dbReference type="SAM" id="MobiDB-lite"/>
    </source>
</evidence>
<dbReference type="PANTHER" id="PTHR45750">
    <property type="entry name" value="GH11602P"/>
    <property type="match status" value="1"/>
</dbReference>
<evidence type="ECO:0000256" key="3">
    <source>
        <dbReference type="ARBA" id="ARBA00013184"/>
    </source>
</evidence>
<dbReference type="GO" id="GO:0045944">
    <property type="term" value="P:positive regulation of transcription by RNA polymerase II"/>
    <property type="evidence" value="ECO:0007669"/>
    <property type="project" value="TreeGrafter"/>
</dbReference>
<protein>
    <recommendedName>
        <fullName evidence="3">histone acetyltransferase</fullName>
        <ecNumber evidence="3">2.3.1.48</ecNumber>
    </recommendedName>
</protein>
<dbReference type="Gene3D" id="1.20.920.10">
    <property type="entry name" value="Bromodomain-like"/>
    <property type="match status" value="1"/>
</dbReference>
<evidence type="ECO:0000259" key="15">
    <source>
        <dbReference type="PROSITE" id="PS51186"/>
    </source>
</evidence>
<dbReference type="SUPFAM" id="SSF55729">
    <property type="entry name" value="Acyl-CoA N-acyltransferases (Nat)"/>
    <property type="match status" value="1"/>
</dbReference>
<keyword evidence="10" id="KW-0539">Nucleus</keyword>
<feature type="domain" description="Bromo" evidence="14">
    <location>
        <begin position="568"/>
        <end position="638"/>
    </location>
</feature>
<dbReference type="CDD" id="cd05509">
    <property type="entry name" value="Bromo_gcn5_like"/>
    <property type="match status" value="1"/>
</dbReference>
<evidence type="ECO:0000256" key="2">
    <source>
        <dbReference type="ARBA" id="ARBA00008607"/>
    </source>
</evidence>
<dbReference type="Gene3D" id="3.40.630.30">
    <property type="match status" value="1"/>
</dbReference>
<sequence length="657" mass="73605">MKLLYPASNNLSHLNDLSTSIKIARHSPCNAFRDDKSSKNSLVDLAQYGSDDDDGMATYLLSCDCGHSVKDHGADETAVDQAEYARRARVAVKIDEHLENAGRLLDFEYSDEDIDSLRHQMRIPVSFVTSLAEVITSPEKPPPSSGSSHVSERISQPPAKRRRVSLSSLSDAEDDEEDRPLAARMASHSAHNRPPENGARQHDRRGGKKTSRKENKAHTAPMSLAPPTGELQAEMNGEISSMHGYAQIVKVEERMDEGQLDRLVTGVTVDTEGGPASAPPIKPEKPSAVELRKGIIQIIPVENDGQPRSLVILTNLKTLFQKQLPVMPAEYIARLVFDSNSKALAICKRGYKVVGGICYRPFPHRGFAEIVFFATASVDQEKGYGGLLMDHFKAHIRRTYPEMMHFLTYADNYAVGYFKKQGFTKDISLDRSVWAGYIKDYEGGTIMQCTLLRRVDYLATREVLTAQREAILSKIRQMSKSHVVYEGLPQFQNGQGDGEGVYVDPRDVPGLRESGWTPAMMTTSVVLFGRDSGPRLFLPTLVFIGRNGVPNKKNAERAAMERILSELQNNPSAWPFQQPVNANEVPDYYEIIKNPMDFSTMEHKLEVGQYPDLDVFLADARLVFNNCRLFNQEDSIYWKNANKVEKHMDEIVARLRE</sequence>
<dbReference type="PANTHER" id="PTHR45750:SF3">
    <property type="entry name" value="HISTONE ACETYLTRANSFERASE"/>
    <property type="match status" value="1"/>
</dbReference>
<dbReference type="AlphaFoldDB" id="A0A4Y9Z913"/>
<evidence type="ECO:0000256" key="5">
    <source>
        <dbReference type="ARBA" id="ARBA00022853"/>
    </source>
</evidence>
<feature type="region of interest" description="Disordered" evidence="13">
    <location>
        <begin position="136"/>
        <end position="229"/>
    </location>
</feature>
<evidence type="ECO:0000256" key="4">
    <source>
        <dbReference type="ARBA" id="ARBA00022679"/>
    </source>
</evidence>
<dbReference type="InterPro" id="IPR016181">
    <property type="entry name" value="Acyl_CoA_acyltransferase"/>
</dbReference>
<proteinExistence type="inferred from homology"/>
<keyword evidence="6" id="KW-0805">Transcription regulation</keyword>
<reference evidence="16 17" key="1">
    <citation type="submission" date="2019-02" db="EMBL/GenBank/DDBJ databases">
        <title>Genome sequencing of the rare red list fungi Dentipellis fragilis.</title>
        <authorList>
            <person name="Buettner E."/>
            <person name="Kellner H."/>
        </authorList>
    </citation>
    <scope>NUCLEOTIDE SEQUENCE [LARGE SCALE GENOMIC DNA]</scope>
    <source>
        <strain evidence="16 17">DSM 105465</strain>
    </source>
</reference>
<dbReference type="InterPro" id="IPR036427">
    <property type="entry name" value="Bromodomain-like_sf"/>
</dbReference>
<dbReference type="CDD" id="cd04301">
    <property type="entry name" value="NAT_SF"/>
    <property type="match status" value="1"/>
</dbReference>
<dbReference type="PROSITE" id="PS50014">
    <property type="entry name" value="BROMODOMAIN_2"/>
    <property type="match status" value="1"/>
</dbReference>
<dbReference type="STRING" id="205917.A0A4Y9Z913"/>
<evidence type="ECO:0000256" key="9">
    <source>
        <dbReference type="ARBA" id="ARBA00023163"/>
    </source>
</evidence>
<keyword evidence="17" id="KW-1185">Reference proteome</keyword>
<evidence type="ECO:0000256" key="8">
    <source>
        <dbReference type="ARBA" id="ARBA00023159"/>
    </source>
</evidence>
<dbReference type="Pfam" id="PF00583">
    <property type="entry name" value="Acetyltransf_1"/>
    <property type="match status" value="1"/>
</dbReference>
<comment type="caution">
    <text evidence="16">The sequence shown here is derived from an EMBL/GenBank/DDBJ whole genome shotgun (WGS) entry which is preliminary data.</text>
</comment>
<dbReference type="SUPFAM" id="SSF47370">
    <property type="entry name" value="Bromodomain"/>
    <property type="match status" value="1"/>
</dbReference>
<name>A0A4Y9Z913_9AGAM</name>
<evidence type="ECO:0000256" key="12">
    <source>
        <dbReference type="PROSITE-ProRule" id="PRU00035"/>
    </source>
</evidence>
<dbReference type="EC" id="2.3.1.48" evidence="3"/>
<dbReference type="GO" id="GO:0010484">
    <property type="term" value="F:histone H3 acetyltransferase activity"/>
    <property type="evidence" value="ECO:0007669"/>
    <property type="project" value="TreeGrafter"/>
</dbReference>
<dbReference type="PROSITE" id="PS00633">
    <property type="entry name" value="BROMODOMAIN_1"/>
    <property type="match status" value="1"/>
</dbReference>
<keyword evidence="8" id="KW-0010">Activator</keyword>
<dbReference type="InterPro" id="IPR001487">
    <property type="entry name" value="Bromodomain"/>
</dbReference>
<evidence type="ECO:0000313" key="16">
    <source>
        <dbReference type="EMBL" id="TFY70308.1"/>
    </source>
</evidence>
<dbReference type="OrthoDB" id="1937912at2759"/>